<keyword evidence="5" id="KW-0862">Zinc</keyword>
<reference evidence="8 9" key="1">
    <citation type="submission" date="2024-01" db="EMBL/GenBank/DDBJ databases">
        <title>A telomere-to-telomere, gap-free genome of sweet tea (Lithocarpus litseifolius).</title>
        <authorList>
            <person name="Zhou J."/>
        </authorList>
    </citation>
    <scope>NUCLEOTIDE SEQUENCE [LARGE SCALE GENOMIC DNA]</scope>
    <source>
        <strain evidence="8">Zhou-2022a</strain>
        <tissue evidence="8">Leaf</tissue>
    </source>
</reference>
<evidence type="ECO:0000313" key="8">
    <source>
        <dbReference type="EMBL" id="KAL0004256.1"/>
    </source>
</evidence>
<evidence type="ECO:0000256" key="6">
    <source>
        <dbReference type="ARBA" id="ARBA00023242"/>
    </source>
</evidence>
<dbReference type="CDD" id="cd00084">
    <property type="entry name" value="HMG-box_SF"/>
    <property type="match status" value="1"/>
</dbReference>
<dbReference type="GO" id="GO:0008270">
    <property type="term" value="F:zinc ion binding"/>
    <property type="evidence" value="ECO:0007669"/>
    <property type="project" value="UniProtKB-KW"/>
</dbReference>
<dbReference type="InterPro" id="IPR036047">
    <property type="entry name" value="F-box-like_dom_sf"/>
</dbReference>
<evidence type="ECO:0000313" key="9">
    <source>
        <dbReference type="Proteomes" id="UP001459277"/>
    </source>
</evidence>
<dbReference type="Pfam" id="PF00646">
    <property type="entry name" value="F-box"/>
    <property type="match status" value="1"/>
</dbReference>
<sequence>MTISPCGNGIELCIMMSILEIDLLLIVLYPHVLTNNFPPDGLTELPDEILEFILTLLTLKERQRTSVLSRRWRDLWTFVTHNLVFDHPNLLSLRKKMPNLNFMVRTESGDVPNFVDLSVNFDYVHYLAKNKSSISPNLSQLETFGLCFLIEVSVPCSSLSMVVTVRCGHCTALFSVNMNMMNASLVPFQNLWNCLNHNEPKQQDCPDAQKVLDWHSTSMLASSDYEEDDIISVNHIVNKPPEKRQRAPSAYNQFIKEEIKRLKTENPMMGHKEAFSAAAKNWAHFPAIQYKGDGGYSQDGDYSQSEENVTLGSEVTEVHEAGKGFRERKALKRSHMGYDTLV</sequence>
<keyword evidence="6" id="KW-0539">Nucleus</keyword>
<dbReference type="GO" id="GO:0009944">
    <property type="term" value="P:polarity specification of adaxial/abaxial axis"/>
    <property type="evidence" value="ECO:0007669"/>
    <property type="project" value="TreeGrafter"/>
</dbReference>
<evidence type="ECO:0000256" key="4">
    <source>
        <dbReference type="ARBA" id="ARBA00022771"/>
    </source>
</evidence>
<comment type="caution">
    <text evidence="8">The sequence shown here is derived from an EMBL/GenBank/DDBJ whole genome shotgun (WGS) entry which is preliminary data.</text>
</comment>
<dbReference type="SMART" id="SM00256">
    <property type="entry name" value="FBOX"/>
    <property type="match status" value="1"/>
</dbReference>
<comment type="similarity">
    <text evidence="2">Belongs to the YABBY family.</text>
</comment>
<organism evidence="8 9">
    <name type="scientific">Lithocarpus litseifolius</name>
    <dbReference type="NCBI Taxonomy" id="425828"/>
    <lineage>
        <taxon>Eukaryota</taxon>
        <taxon>Viridiplantae</taxon>
        <taxon>Streptophyta</taxon>
        <taxon>Embryophyta</taxon>
        <taxon>Tracheophyta</taxon>
        <taxon>Spermatophyta</taxon>
        <taxon>Magnoliopsida</taxon>
        <taxon>eudicotyledons</taxon>
        <taxon>Gunneridae</taxon>
        <taxon>Pentapetalae</taxon>
        <taxon>rosids</taxon>
        <taxon>fabids</taxon>
        <taxon>Fagales</taxon>
        <taxon>Fagaceae</taxon>
        <taxon>Lithocarpus</taxon>
    </lineage>
</organism>
<keyword evidence="4" id="KW-0863">Zinc-finger</keyword>
<comment type="subcellular location">
    <subcellularLocation>
        <location evidence="1">Nucleus</location>
    </subcellularLocation>
</comment>
<evidence type="ECO:0000256" key="3">
    <source>
        <dbReference type="ARBA" id="ARBA00022723"/>
    </source>
</evidence>
<dbReference type="InterPro" id="IPR001810">
    <property type="entry name" value="F-box_dom"/>
</dbReference>
<keyword evidence="9" id="KW-1185">Reference proteome</keyword>
<dbReference type="Gene3D" id="1.10.30.10">
    <property type="entry name" value="High mobility group box domain"/>
    <property type="match status" value="1"/>
</dbReference>
<dbReference type="SUPFAM" id="SSF47095">
    <property type="entry name" value="HMG-box"/>
    <property type="match status" value="1"/>
</dbReference>
<dbReference type="InterPro" id="IPR006780">
    <property type="entry name" value="YABBY"/>
</dbReference>
<gene>
    <name evidence="8" type="ORF">SO802_011817</name>
</gene>
<dbReference type="InterPro" id="IPR056776">
    <property type="entry name" value="YABBY_N"/>
</dbReference>
<name>A0AAW2D1R6_9ROSI</name>
<keyword evidence="3" id="KW-0479">Metal-binding</keyword>
<dbReference type="InterPro" id="IPR036910">
    <property type="entry name" value="HMG_box_dom_sf"/>
</dbReference>
<evidence type="ECO:0000256" key="1">
    <source>
        <dbReference type="ARBA" id="ARBA00004123"/>
    </source>
</evidence>
<feature type="domain" description="F-box" evidence="7">
    <location>
        <begin position="39"/>
        <end position="88"/>
    </location>
</feature>
<proteinExistence type="inferred from homology"/>
<dbReference type="PANTHER" id="PTHR31675">
    <property type="entry name" value="PROTEIN YABBY 6-RELATED"/>
    <property type="match status" value="1"/>
</dbReference>
<dbReference type="EMBL" id="JAZDWU010000004">
    <property type="protein sequence ID" value="KAL0004256.1"/>
    <property type="molecule type" value="Genomic_DNA"/>
</dbReference>
<dbReference type="SUPFAM" id="SSF81383">
    <property type="entry name" value="F-box domain"/>
    <property type="match status" value="1"/>
</dbReference>
<dbReference type="InterPro" id="IPR053781">
    <property type="entry name" value="F-box_AtFBL13-like"/>
</dbReference>
<dbReference type="GO" id="GO:0045165">
    <property type="term" value="P:cell fate commitment"/>
    <property type="evidence" value="ECO:0007669"/>
    <property type="project" value="TreeGrafter"/>
</dbReference>
<dbReference type="InterPro" id="IPR056775">
    <property type="entry name" value="YABBY_C"/>
</dbReference>
<evidence type="ECO:0000259" key="7">
    <source>
        <dbReference type="PROSITE" id="PS50181"/>
    </source>
</evidence>
<accession>A0AAW2D1R6</accession>
<evidence type="ECO:0000256" key="5">
    <source>
        <dbReference type="ARBA" id="ARBA00022833"/>
    </source>
</evidence>
<dbReference type="Proteomes" id="UP001459277">
    <property type="component" value="Unassembled WGS sequence"/>
</dbReference>
<evidence type="ECO:0000256" key="2">
    <source>
        <dbReference type="ARBA" id="ARBA00010325"/>
    </source>
</evidence>
<dbReference type="PANTHER" id="PTHR31675:SF8">
    <property type="entry name" value="AXIAL REGULATOR YABBY 4"/>
    <property type="match status" value="1"/>
</dbReference>
<dbReference type="AlphaFoldDB" id="A0AAW2D1R6"/>
<dbReference type="GO" id="GO:0005634">
    <property type="term" value="C:nucleus"/>
    <property type="evidence" value="ECO:0007669"/>
    <property type="project" value="UniProtKB-SubCell"/>
</dbReference>
<dbReference type="Pfam" id="PF24868">
    <property type="entry name" value="YABBY_N"/>
    <property type="match status" value="1"/>
</dbReference>
<dbReference type="Pfam" id="PF04690">
    <property type="entry name" value="YABBY"/>
    <property type="match status" value="1"/>
</dbReference>
<dbReference type="PROSITE" id="PS50181">
    <property type="entry name" value="FBOX"/>
    <property type="match status" value="1"/>
</dbReference>
<dbReference type="CDD" id="cd22160">
    <property type="entry name" value="F-box_AtFBL13-like"/>
    <property type="match status" value="1"/>
</dbReference>
<protein>
    <recommendedName>
        <fullName evidence="7">F-box domain-containing protein</fullName>
    </recommendedName>
</protein>
<dbReference type="GO" id="GO:0048481">
    <property type="term" value="P:plant ovule development"/>
    <property type="evidence" value="ECO:0007669"/>
    <property type="project" value="TreeGrafter"/>
</dbReference>
<dbReference type="Gene3D" id="1.20.1280.50">
    <property type="match status" value="1"/>
</dbReference>